<feature type="region of interest" description="Disordered" evidence="1">
    <location>
        <begin position="62"/>
        <end position="99"/>
    </location>
</feature>
<gene>
    <name evidence="2" type="ORF">HO133_008994</name>
</gene>
<proteinExistence type="predicted"/>
<dbReference type="AlphaFoldDB" id="A0A8H6FFN7"/>
<feature type="compositionally biased region" description="Basic residues" evidence="1">
    <location>
        <begin position="25"/>
        <end position="36"/>
    </location>
</feature>
<dbReference type="Proteomes" id="UP000593566">
    <property type="component" value="Unassembled WGS sequence"/>
</dbReference>
<dbReference type="InterPro" id="IPR019034">
    <property type="entry name" value="UPF0390"/>
</dbReference>
<feature type="region of interest" description="Disordered" evidence="1">
    <location>
        <begin position="1"/>
        <end position="43"/>
    </location>
</feature>
<feature type="compositionally biased region" description="Basic and acidic residues" evidence="1">
    <location>
        <begin position="87"/>
        <end position="99"/>
    </location>
</feature>
<sequence>MAQGVVKSRKPPPSSRKPSTAGPKKGQRAIAPKKRNLVTQKKITKKYTAGLTGKTERALAERAGHLEMLGGGKKKKKEKKGGGAGDGEGREGGKGKGGK</sequence>
<evidence type="ECO:0000313" key="2">
    <source>
        <dbReference type="EMBL" id="KAF6226128.1"/>
    </source>
</evidence>
<evidence type="ECO:0000256" key="1">
    <source>
        <dbReference type="SAM" id="MobiDB-lite"/>
    </source>
</evidence>
<accession>A0A8H6FFN7</accession>
<protein>
    <submittedName>
        <fullName evidence="2">Uncharacterized protein</fullName>
    </submittedName>
</protein>
<comment type="caution">
    <text evidence="2">The sequence shown here is derived from an EMBL/GenBank/DDBJ whole genome shotgun (WGS) entry which is preliminary data.</text>
</comment>
<evidence type="ECO:0000313" key="3">
    <source>
        <dbReference type="Proteomes" id="UP000593566"/>
    </source>
</evidence>
<dbReference type="GeneID" id="59337389"/>
<dbReference type="EMBL" id="JACCJB010000006">
    <property type="protein sequence ID" value="KAF6226128.1"/>
    <property type="molecule type" value="Genomic_DNA"/>
</dbReference>
<dbReference type="RefSeq" id="XP_037154681.1">
    <property type="nucleotide sequence ID" value="XM_037299855.1"/>
</dbReference>
<organism evidence="2 3">
    <name type="scientific">Letharia lupina</name>
    <dbReference type="NCBI Taxonomy" id="560253"/>
    <lineage>
        <taxon>Eukaryota</taxon>
        <taxon>Fungi</taxon>
        <taxon>Dikarya</taxon>
        <taxon>Ascomycota</taxon>
        <taxon>Pezizomycotina</taxon>
        <taxon>Lecanoromycetes</taxon>
        <taxon>OSLEUM clade</taxon>
        <taxon>Lecanoromycetidae</taxon>
        <taxon>Lecanorales</taxon>
        <taxon>Lecanorineae</taxon>
        <taxon>Parmeliaceae</taxon>
        <taxon>Letharia</taxon>
    </lineage>
</organism>
<dbReference type="Pfam" id="PF09495">
    <property type="entry name" value="DUF2462"/>
    <property type="match status" value="1"/>
</dbReference>
<reference evidence="2 3" key="1">
    <citation type="journal article" date="2020" name="Genomics">
        <title>Complete, high-quality genomes from long-read metagenomic sequencing of two wolf lichen thalli reveals enigmatic genome architecture.</title>
        <authorList>
            <person name="McKenzie S.K."/>
            <person name="Walston R.F."/>
            <person name="Allen J.L."/>
        </authorList>
    </citation>
    <scope>NUCLEOTIDE SEQUENCE [LARGE SCALE GENOMIC DNA]</scope>
    <source>
        <strain evidence="2">WasteWater1</strain>
    </source>
</reference>
<keyword evidence="3" id="KW-1185">Reference proteome</keyword>
<name>A0A8H6FFN7_9LECA</name>